<sequence length="362" mass="41815">MGRDSQYYKDKKKQQTLKLRELISELPGFATDYLYDKEVSSQTSTLISYAYDLLTFFRYIKEMNPRFKDVAVKDFHLEDIERLTSEDIVEYQRYLELNDKGEKHENGKKAIARKMSPLRGMFQYHFEHGYIENNPMALVKLPRIKKDKNIIRMNSEEIAALLDAIEHGNEQMSERQRNYCKRTMQRDLAILTLMLGTGIRVSECAGLDINDINFTDNSMTIVRKGGGQDVLYFGAEVCDVLKNYIDGERARVIPEKDQEHALFYSLQNKRISVDAIENLVKKYAKMAVPSKKITPHKLRSTYGTALYRETGDIRLVADVLGHENVNTTIDYYAAIEDEHKRRAANAVSVRKSAPEKNDIDNV</sequence>
<feature type="domain" description="Tyr recombinase" evidence="10">
    <location>
        <begin position="148"/>
        <end position="345"/>
    </location>
</feature>
<evidence type="ECO:0000259" key="11">
    <source>
        <dbReference type="PROSITE" id="PS51900"/>
    </source>
</evidence>
<evidence type="ECO:0000313" key="13">
    <source>
        <dbReference type="Proteomes" id="UP000621540"/>
    </source>
</evidence>
<dbReference type="PANTHER" id="PTHR30349:SF77">
    <property type="entry name" value="TYROSINE RECOMBINASE XERC"/>
    <property type="match status" value="1"/>
</dbReference>
<comment type="subcellular location">
    <subcellularLocation>
        <location evidence="1">Cytoplasm</location>
    </subcellularLocation>
</comment>
<dbReference type="PROSITE" id="PS51898">
    <property type="entry name" value="TYR_RECOMBINASE"/>
    <property type="match status" value="1"/>
</dbReference>
<feature type="domain" description="Core-binding (CB)" evidence="11">
    <location>
        <begin position="24"/>
        <end position="126"/>
    </location>
</feature>
<evidence type="ECO:0000256" key="5">
    <source>
        <dbReference type="ARBA" id="ARBA00022908"/>
    </source>
</evidence>
<dbReference type="InterPro" id="IPR010998">
    <property type="entry name" value="Integrase_recombinase_N"/>
</dbReference>
<gene>
    <name evidence="12" type="ORF">H8Z76_04120</name>
</gene>
<evidence type="ECO:0000256" key="2">
    <source>
        <dbReference type="ARBA" id="ARBA00022490"/>
    </source>
</evidence>
<dbReference type="InterPro" id="IPR044068">
    <property type="entry name" value="CB"/>
</dbReference>
<proteinExistence type="predicted"/>
<comment type="caution">
    <text evidence="12">The sequence shown here is derived from an EMBL/GenBank/DDBJ whole genome shotgun (WGS) entry which is preliminary data.</text>
</comment>
<keyword evidence="13" id="KW-1185">Reference proteome</keyword>
<reference evidence="12 13" key="1">
    <citation type="submission" date="2020-08" db="EMBL/GenBank/DDBJ databases">
        <title>Genome public.</title>
        <authorList>
            <person name="Liu C."/>
            <person name="Sun Q."/>
        </authorList>
    </citation>
    <scope>NUCLEOTIDE SEQUENCE [LARGE SCALE GENOMIC DNA]</scope>
    <source>
        <strain evidence="12 13">BX0805</strain>
    </source>
</reference>
<dbReference type="RefSeq" id="WP_186981737.1">
    <property type="nucleotide sequence ID" value="NZ_JACOQH010000002.1"/>
</dbReference>
<accession>A0ABR7I8L3</accession>
<keyword evidence="5" id="KW-0229">DNA integration</keyword>
<dbReference type="PANTHER" id="PTHR30349">
    <property type="entry name" value="PHAGE INTEGRASE-RELATED"/>
    <property type="match status" value="1"/>
</dbReference>
<dbReference type="InterPro" id="IPR050090">
    <property type="entry name" value="Tyrosine_recombinase_XerCD"/>
</dbReference>
<dbReference type="SUPFAM" id="SSF56349">
    <property type="entry name" value="DNA breaking-rejoining enzymes"/>
    <property type="match status" value="1"/>
</dbReference>
<keyword evidence="4" id="KW-0159">Chromosome partition</keyword>
<evidence type="ECO:0000256" key="3">
    <source>
        <dbReference type="ARBA" id="ARBA00022618"/>
    </source>
</evidence>
<keyword evidence="8" id="KW-0131">Cell cycle</keyword>
<keyword evidence="7" id="KW-0233">DNA recombination</keyword>
<organism evidence="12 13">
    <name type="scientific">Roseburia yibonii</name>
    <dbReference type="NCBI Taxonomy" id="2763063"/>
    <lineage>
        <taxon>Bacteria</taxon>
        <taxon>Bacillati</taxon>
        <taxon>Bacillota</taxon>
        <taxon>Clostridia</taxon>
        <taxon>Lachnospirales</taxon>
        <taxon>Lachnospiraceae</taxon>
        <taxon>Roseburia</taxon>
    </lineage>
</organism>
<evidence type="ECO:0000256" key="6">
    <source>
        <dbReference type="ARBA" id="ARBA00023125"/>
    </source>
</evidence>
<dbReference type="PROSITE" id="PS51900">
    <property type="entry name" value="CB"/>
    <property type="match status" value="1"/>
</dbReference>
<dbReference type="InterPro" id="IPR011010">
    <property type="entry name" value="DNA_brk_join_enz"/>
</dbReference>
<dbReference type="Gene3D" id="1.10.150.130">
    <property type="match status" value="1"/>
</dbReference>
<name>A0ABR7I8L3_9FIRM</name>
<evidence type="ECO:0000256" key="8">
    <source>
        <dbReference type="ARBA" id="ARBA00023306"/>
    </source>
</evidence>
<keyword evidence="3" id="KW-0132">Cell division</keyword>
<dbReference type="InterPro" id="IPR002104">
    <property type="entry name" value="Integrase_catalytic"/>
</dbReference>
<protein>
    <submittedName>
        <fullName evidence="12">Tyrosine-type recombinase/integrase</fullName>
    </submittedName>
</protein>
<dbReference type="InterPro" id="IPR013762">
    <property type="entry name" value="Integrase-like_cat_sf"/>
</dbReference>
<evidence type="ECO:0000256" key="7">
    <source>
        <dbReference type="ARBA" id="ARBA00023172"/>
    </source>
</evidence>
<evidence type="ECO:0000256" key="9">
    <source>
        <dbReference type="PROSITE-ProRule" id="PRU01248"/>
    </source>
</evidence>
<keyword evidence="2" id="KW-0963">Cytoplasm</keyword>
<keyword evidence="6 9" id="KW-0238">DNA-binding</keyword>
<evidence type="ECO:0000259" key="10">
    <source>
        <dbReference type="PROSITE" id="PS51898"/>
    </source>
</evidence>
<evidence type="ECO:0000256" key="1">
    <source>
        <dbReference type="ARBA" id="ARBA00004496"/>
    </source>
</evidence>
<dbReference type="Pfam" id="PF00589">
    <property type="entry name" value="Phage_integrase"/>
    <property type="match status" value="1"/>
</dbReference>
<evidence type="ECO:0000256" key="4">
    <source>
        <dbReference type="ARBA" id="ARBA00022829"/>
    </source>
</evidence>
<evidence type="ECO:0000313" key="12">
    <source>
        <dbReference type="EMBL" id="MBC5753223.1"/>
    </source>
</evidence>
<dbReference type="Proteomes" id="UP000621540">
    <property type="component" value="Unassembled WGS sequence"/>
</dbReference>
<dbReference type="Gene3D" id="1.10.443.10">
    <property type="entry name" value="Intergrase catalytic core"/>
    <property type="match status" value="1"/>
</dbReference>
<dbReference type="EMBL" id="JACOQH010000002">
    <property type="protein sequence ID" value="MBC5753223.1"/>
    <property type="molecule type" value="Genomic_DNA"/>
</dbReference>